<evidence type="ECO:0000256" key="3">
    <source>
        <dbReference type="ARBA" id="ARBA00022478"/>
    </source>
</evidence>
<reference evidence="12 13" key="1">
    <citation type="journal article" date="2006" name="Science">
        <title>The genome of black cottonwood, Populus trichocarpa (Torr. &amp; Gray).</title>
        <authorList>
            <person name="Tuskan G.A."/>
            <person name="Difazio S."/>
            <person name="Jansson S."/>
            <person name="Bohlmann J."/>
            <person name="Grigoriev I."/>
            <person name="Hellsten U."/>
            <person name="Putnam N."/>
            <person name="Ralph S."/>
            <person name="Rombauts S."/>
            <person name="Salamov A."/>
            <person name="Schein J."/>
            <person name="Sterck L."/>
            <person name="Aerts A."/>
            <person name="Bhalerao R.R."/>
            <person name="Bhalerao R.P."/>
            <person name="Blaudez D."/>
            <person name="Boerjan W."/>
            <person name="Brun A."/>
            <person name="Brunner A."/>
            <person name="Busov V."/>
            <person name="Campbell M."/>
            <person name="Carlson J."/>
            <person name="Chalot M."/>
            <person name="Chapman J."/>
            <person name="Chen G.L."/>
            <person name="Cooper D."/>
            <person name="Coutinho P.M."/>
            <person name="Couturier J."/>
            <person name="Covert S."/>
            <person name="Cronk Q."/>
            <person name="Cunningham R."/>
            <person name="Davis J."/>
            <person name="Degroeve S."/>
            <person name="Dejardin A."/>
            <person name="Depamphilis C."/>
            <person name="Detter J."/>
            <person name="Dirks B."/>
            <person name="Dubchak I."/>
            <person name="Duplessis S."/>
            <person name="Ehlting J."/>
            <person name="Ellis B."/>
            <person name="Gendler K."/>
            <person name="Goodstein D."/>
            <person name="Gribskov M."/>
            <person name="Grimwood J."/>
            <person name="Groover A."/>
            <person name="Gunter L."/>
            <person name="Hamberger B."/>
            <person name="Heinze B."/>
            <person name="Helariutta Y."/>
            <person name="Henrissat B."/>
            <person name="Holligan D."/>
            <person name="Holt R."/>
            <person name="Huang W."/>
            <person name="Islam-Faridi N."/>
            <person name="Jones S."/>
            <person name="Jones-Rhoades M."/>
            <person name="Jorgensen R."/>
            <person name="Joshi C."/>
            <person name="Kangasjarvi J."/>
            <person name="Karlsson J."/>
            <person name="Kelleher C."/>
            <person name="Kirkpatrick R."/>
            <person name="Kirst M."/>
            <person name="Kohler A."/>
            <person name="Kalluri U."/>
            <person name="Larimer F."/>
            <person name="Leebens-Mack J."/>
            <person name="Leple J.C."/>
            <person name="Locascio P."/>
            <person name="Lou Y."/>
            <person name="Lucas S."/>
            <person name="Martin F."/>
            <person name="Montanini B."/>
            <person name="Napoli C."/>
            <person name="Nelson D.R."/>
            <person name="Nelson C."/>
            <person name="Nieminen K."/>
            <person name="Nilsson O."/>
            <person name="Pereda V."/>
            <person name="Peter G."/>
            <person name="Philippe R."/>
            <person name="Pilate G."/>
            <person name="Poliakov A."/>
            <person name="Razumovskaya J."/>
            <person name="Richardson P."/>
            <person name="Rinaldi C."/>
            <person name="Ritland K."/>
            <person name="Rouze P."/>
            <person name="Ryaboy D."/>
            <person name="Schmutz J."/>
            <person name="Schrader J."/>
            <person name="Segerman B."/>
            <person name="Shin H."/>
            <person name="Siddiqui A."/>
            <person name="Sterky F."/>
            <person name="Terry A."/>
            <person name="Tsai C.J."/>
            <person name="Uberbacher E."/>
            <person name="Unneberg P."/>
            <person name="Vahala J."/>
            <person name="Wall K."/>
            <person name="Wessler S."/>
            <person name="Yang G."/>
            <person name="Yin T."/>
            <person name="Douglas C."/>
            <person name="Marra M."/>
            <person name="Sandberg G."/>
            <person name="Van de Peer Y."/>
            <person name="Rokhsar D."/>
        </authorList>
    </citation>
    <scope>NUCLEOTIDE SEQUENCE [LARGE SCALE GENOMIC DNA]</scope>
    <source>
        <strain evidence="13">cv. Nisqually</strain>
    </source>
</reference>
<dbReference type="InterPro" id="IPR024075">
    <property type="entry name" value="DNA-dir_RNA_pol_helix_hairp_sf"/>
</dbReference>
<evidence type="ECO:0000256" key="6">
    <source>
        <dbReference type="ARBA" id="ARBA00022946"/>
    </source>
</evidence>
<proteinExistence type="inferred from homology"/>
<dbReference type="AlphaFoldDB" id="A0A3N7HU72"/>
<dbReference type="GO" id="GO:0000428">
    <property type="term" value="C:DNA-directed RNA polymerase complex"/>
    <property type="evidence" value="ECO:0007669"/>
    <property type="project" value="UniProtKB-KW"/>
</dbReference>
<evidence type="ECO:0000256" key="9">
    <source>
        <dbReference type="RuleBase" id="RU003805"/>
    </source>
</evidence>
<dbReference type="InterPro" id="IPR043502">
    <property type="entry name" value="DNA/RNA_pol_sf"/>
</dbReference>
<dbReference type="Gene3D" id="1.10.287.260">
    <property type="match status" value="1"/>
</dbReference>
<feature type="domain" description="DNA-directed RNA polymerase N-terminal" evidence="11">
    <location>
        <begin position="5"/>
        <end position="222"/>
    </location>
</feature>
<evidence type="ECO:0000256" key="2">
    <source>
        <dbReference type="ARBA" id="ARBA00012418"/>
    </source>
</evidence>
<accession>A0A3N7HU72</accession>
<dbReference type="SMART" id="SM01311">
    <property type="entry name" value="RPOL_N"/>
    <property type="match status" value="1"/>
</dbReference>
<comment type="catalytic activity">
    <reaction evidence="8 9">
        <text>RNA(n) + a ribonucleoside 5'-triphosphate = RNA(n+1) + diphosphate</text>
        <dbReference type="Rhea" id="RHEA:21248"/>
        <dbReference type="Rhea" id="RHEA-COMP:14527"/>
        <dbReference type="Rhea" id="RHEA-COMP:17342"/>
        <dbReference type="ChEBI" id="CHEBI:33019"/>
        <dbReference type="ChEBI" id="CHEBI:61557"/>
        <dbReference type="ChEBI" id="CHEBI:140395"/>
        <dbReference type="EC" id="2.7.7.6"/>
    </reaction>
</comment>
<protein>
    <recommendedName>
        <fullName evidence="2 9">DNA-directed RNA polymerase</fullName>
        <ecNumber evidence="2 9">2.7.7.6</ecNumber>
    </recommendedName>
</protein>
<sequence>MVPGRTLNVVSVMKQIRIHNILEKTRKKKEKANDSKNGVEGESPAVMKEQENLRKKVTDLIKKQKLPAVRKIVKAKDDSKPWNADARAKVGSRLIELLLQTAYIQPPCDQLADSPSEPRPAFVHAFRTVSYENKKGAKKYGVIQCDPLVLKGLEKTARHMVIPYMPMLVPPLRWRGYDKGAHLFLPSYVMRIHGAKQQREAVKRAPRKQLQAVFEALDTLGNTRWRVNKRVLSVVDRIWSNGGCLADLVDHSDVPLPEKPETEDEALLKKWKWKLRGVKKDNRERHAQRCDIELKLAVARKMKDEEGFYYPHNIDFRGRAYPMHPYLNHLGSDLCRGILEFAEGRPLGKSGLRWLKIHIANLFAGGVDKLSYEGRIAFTENHLDDIFDCTDKPLDGKRWWLHAEDPFQFLAVCINLTEALRSSSPETYISHIPVHQDGSCNGLQHYAALGRDKLGAAAVNLVAGEKPADVYSGIAARVLDIMRRDAQKDPDVFPDALRAKELINQVDRKLVKQTVMTSVYGVTYIGARDQIKRRLKERGITEESDIFGCSCYAAKVTLTALGEMFEAARSIMNWLGDCAKIIASENEPVRWTTPLGLPVVQPYRKLGTRSIKTSLQVLILQKETDKVMVQRQRTAFSPNFVHSLDSSHMMMTAVACKGQA</sequence>
<comment type="similarity">
    <text evidence="1 9">Belongs to the phage and mitochondrial RNA polymerase family.</text>
</comment>
<evidence type="ECO:0000256" key="5">
    <source>
        <dbReference type="ARBA" id="ARBA00022695"/>
    </source>
</evidence>
<organism evidence="12 13">
    <name type="scientific">Populus trichocarpa</name>
    <name type="common">Western balsam poplar</name>
    <name type="synonym">Populus balsamifera subsp. trichocarpa</name>
    <dbReference type="NCBI Taxonomy" id="3694"/>
    <lineage>
        <taxon>Eukaryota</taxon>
        <taxon>Viridiplantae</taxon>
        <taxon>Streptophyta</taxon>
        <taxon>Embryophyta</taxon>
        <taxon>Tracheophyta</taxon>
        <taxon>Spermatophyta</taxon>
        <taxon>Magnoliopsida</taxon>
        <taxon>eudicotyledons</taxon>
        <taxon>Gunneridae</taxon>
        <taxon>Pentapetalae</taxon>
        <taxon>rosids</taxon>
        <taxon>fabids</taxon>
        <taxon>Malpighiales</taxon>
        <taxon>Salicaceae</taxon>
        <taxon>Saliceae</taxon>
        <taxon>Populus</taxon>
    </lineage>
</organism>
<dbReference type="Gene3D" id="1.10.150.20">
    <property type="entry name" value="5' to 3' exonuclease, C-terminal subdomain"/>
    <property type="match status" value="1"/>
</dbReference>
<keyword evidence="3 9" id="KW-0240">DNA-directed RNA polymerase</keyword>
<evidence type="ECO:0000256" key="4">
    <source>
        <dbReference type="ARBA" id="ARBA00022679"/>
    </source>
</evidence>
<dbReference type="Gene3D" id="1.10.287.280">
    <property type="match status" value="1"/>
</dbReference>
<name>A0A3N7HU72_POPTR</name>
<keyword evidence="7 9" id="KW-0804">Transcription</keyword>
<evidence type="ECO:0000256" key="1">
    <source>
        <dbReference type="ARBA" id="ARBA00009493"/>
    </source>
</evidence>
<evidence type="ECO:0000256" key="8">
    <source>
        <dbReference type="ARBA" id="ARBA00048552"/>
    </source>
</evidence>
<evidence type="ECO:0000313" key="13">
    <source>
        <dbReference type="Proteomes" id="UP000006729"/>
    </source>
</evidence>
<dbReference type="FunFam" id="1.10.287.280:FF:000001">
    <property type="entry name" value="DNA-directed RNA polymerase"/>
    <property type="match status" value="1"/>
</dbReference>
<dbReference type="EC" id="2.7.7.6" evidence="2 9"/>
<dbReference type="Pfam" id="PF00940">
    <property type="entry name" value="RNA_pol"/>
    <property type="match status" value="1"/>
</dbReference>
<dbReference type="GO" id="GO:0003899">
    <property type="term" value="F:DNA-directed RNA polymerase activity"/>
    <property type="evidence" value="ECO:0007669"/>
    <property type="project" value="UniProtKB-EC"/>
</dbReference>
<keyword evidence="4 9" id="KW-0808">Transferase</keyword>
<dbReference type="GO" id="GO:0005737">
    <property type="term" value="C:cytoplasm"/>
    <property type="evidence" value="ECO:0007669"/>
    <property type="project" value="UniProtKB-ARBA"/>
</dbReference>
<dbReference type="InterPro" id="IPR046950">
    <property type="entry name" value="DNA-dir_Rpol_C_phage-type"/>
</dbReference>
<dbReference type="PANTHER" id="PTHR10102:SF24">
    <property type="entry name" value="DNA-DIRECTED RNA POLYMERASE"/>
    <property type="match status" value="1"/>
</dbReference>
<evidence type="ECO:0000256" key="10">
    <source>
        <dbReference type="SAM" id="MobiDB-lite"/>
    </source>
</evidence>
<dbReference type="GO" id="GO:0003677">
    <property type="term" value="F:DNA binding"/>
    <property type="evidence" value="ECO:0007669"/>
    <property type="project" value="InterPro"/>
</dbReference>
<gene>
    <name evidence="12" type="ORF">POPTR_017G105800</name>
</gene>
<dbReference type="Gene3D" id="1.10.1320.10">
    <property type="entry name" value="DNA-directed RNA polymerase, N-terminal domain"/>
    <property type="match status" value="1"/>
</dbReference>
<dbReference type="Proteomes" id="UP000006729">
    <property type="component" value="Chromosome 17"/>
</dbReference>
<dbReference type="SUPFAM" id="SSF56672">
    <property type="entry name" value="DNA/RNA polymerases"/>
    <property type="match status" value="1"/>
</dbReference>
<evidence type="ECO:0000313" key="12">
    <source>
        <dbReference type="EMBL" id="RQP02189.1"/>
    </source>
</evidence>
<dbReference type="InterPro" id="IPR037159">
    <property type="entry name" value="RNA_POL_N_sf"/>
</dbReference>
<keyword evidence="13" id="KW-1185">Reference proteome</keyword>
<dbReference type="InterPro" id="IPR002092">
    <property type="entry name" value="DNA-dir_Rpol_phage-type"/>
</dbReference>
<dbReference type="FunFam" id="1.10.150.20:FF:000027">
    <property type="entry name" value="DNA-directed RNA polymerase"/>
    <property type="match status" value="1"/>
</dbReference>
<evidence type="ECO:0000259" key="11">
    <source>
        <dbReference type="SMART" id="SM01311"/>
    </source>
</evidence>
<keyword evidence="6" id="KW-0809">Transit peptide</keyword>
<dbReference type="GO" id="GO:0006351">
    <property type="term" value="P:DNA-templated transcription"/>
    <property type="evidence" value="ECO:0007669"/>
    <property type="project" value="InterPro"/>
</dbReference>
<dbReference type="PANTHER" id="PTHR10102">
    <property type="entry name" value="DNA-DIRECTED RNA POLYMERASE, MITOCHONDRIAL"/>
    <property type="match status" value="1"/>
</dbReference>
<comment type="function">
    <text evidence="9">DNA-dependent RNA polymerase catalyzes the transcription of DNA into RNA using the four ribonucleoside triphosphates as substrates.</text>
</comment>
<dbReference type="FunFam" id="1.10.287.260:FF:000001">
    <property type="entry name" value="DNA-directed RNA polymerase"/>
    <property type="match status" value="1"/>
</dbReference>
<dbReference type="Pfam" id="PF14700">
    <property type="entry name" value="RPOL_N"/>
    <property type="match status" value="1"/>
</dbReference>
<dbReference type="PROSITE" id="PS00900">
    <property type="entry name" value="RNA_POL_PHAGE_1"/>
    <property type="match status" value="1"/>
</dbReference>
<dbReference type="PROSITE" id="PS00489">
    <property type="entry name" value="RNA_POL_PHAGE_2"/>
    <property type="match status" value="1"/>
</dbReference>
<dbReference type="EMBL" id="CM009306">
    <property type="protein sequence ID" value="RQP02189.1"/>
    <property type="molecule type" value="Genomic_DNA"/>
</dbReference>
<dbReference type="InterPro" id="IPR029262">
    <property type="entry name" value="RPOL_N"/>
</dbReference>
<keyword evidence="5 9" id="KW-0548">Nucleotidyltransferase</keyword>
<feature type="region of interest" description="Disordered" evidence="10">
    <location>
        <begin position="24"/>
        <end position="44"/>
    </location>
</feature>
<evidence type="ECO:0000256" key="7">
    <source>
        <dbReference type="ARBA" id="ARBA00023163"/>
    </source>
</evidence>